<keyword evidence="1" id="KW-0560">Oxidoreductase</keyword>
<evidence type="ECO:0000313" key="3">
    <source>
        <dbReference type="EMBL" id="KFB52026.1"/>
    </source>
</evidence>
<evidence type="ECO:0000256" key="2">
    <source>
        <dbReference type="SAM" id="Phobius"/>
    </source>
</evidence>
<dbReference type="OrthoDB" id="1470350at2759"/>
<dbReference type="Gene3D" id="1.10.630.10">
    <property type="entry name" value="Cytochrome P450"/>
    <property type="match status" value="1"/>
</dbReference>
<dbReference type="SUPFAM" id="SSF48264">
    <property type="entry name" value="Cytochrome P450"/>
    <property type="match status" value="1"/>
</dbReference>
<protein>
    <submittedName>
        <fullName evidence="3">AGAP002195-PB-like protein</fullName>
    </submittedName>
</protein>
<dbReference type="GO" id="GO:0004497">
    <property type="term" value="F:monooxygenase activity"/>
    <property type="evidence" value="ECO:0007669"/>
    <property type="project" value="UniProtKB-KW"/>
</dbReference>
<dbReference type="GO" id="GO:0005506">
    <property type="term" value="F:iron ion binding"/>
    <property type="evidence" value="ECO:0007669"/>
    <property type="project" value="InterPro"/>
</dbReference>
<evidence type="ECO:0000256" key="1">
    <source>
        <dbReference type="ARBA" id="ARBA00023033"/>
    </source>
</evidence>
<dbReference type="OMA" id="HYNFLRM"/>
<keyword evidence="5" id="KW-1185">Reference proteome</keyword>
<reference evidence="4" key="2">
    <citation type="submission" date="2020-05" db="UniProtKB">
        <authorList>
            <consortium name="EnsemblMetazoa"/>
        </authorList>
    </citation>
    <scope>IDENTIFICATION</scope>
</reference>
<dbReference type="EnsemblMetazoa" id="ASIC020207-RA">
    <property type="protein sequence ID" value="ASIC020207-PA"/>
    <property type="gene ID" value="ASIC020207"/>
</dbReference>
<keyword evidence="2" id="KW-1133">Transmembrane helix</keyword>
<feature type="transmembrane region" description="Helical" evidence="2">
    <location>
        <begin position="7"/>
        <end position="25"/>
    </location>
</feature>
<accession>A0A084WP82</accession>
<reference evidence="3 5" key="1">
    <citation type="journal article" date="2014" name="BMC Genomics">
        <title>Genome sequence of Anopheles sinensis provides insight into genetics basis of mosquito competence for malaria parasites.</title>
        <authorList>
            <person name="Zhou D."/>
            <person name="Zhang D."/>
            <person name="Ding G."/>
            <person name="Shi L."/>
            <person name="Hou Q."/>
            <person name="Ye Y."/>
            <person name="Xu Y."/>
            <person name="Zhou H."/>
            <person name="Xiong C."/>
            <person name="Li S."/>
            <person name="Yu J."/>
            <person name="Hong S."/>
            <person name="Yu X."/>
            <person name="Zou P."/>
            <person name="Chen C."/>
            <person name="Chang X."/>
            <person name="Wang W."/>
            <person name="Lv Y."/>
            <person name="Sun Y."/>
            <person name="Ma L."/>
            <person name="Shen B."/>
            <person name="Zhu C."/>
        </authorList>
    </citation>
    <scope>NUCLEOTIDE SEQUENCE [LARGE SCALE GENOMIC DNA]</scope>
</reference>
<dbReference type="VEuPathDB" id="VectorBase:ASIC020207"/>
<organism evidence="3">
    <name type="scientific">Anopheles sinensis</name>
    <name type="common">Mosquito</name>
    <dbReference type="NCBI Taxonomy" id="74873"/>
    <lineage>
        <taxon>Eukaryota</taxon>
        <taxon>Metazoa</taxon>
        <taxon>Ecdysozoa</taxon>
        <taxon>Arthropoda</taxon>
        <taxon>Hexapoda</taxon>
        <taxon>Insecta</taxon>
        <taxon>Pterygota</taxon>
        <taxon>Neoptera</taxon>
        <taxon>Endopterygota</taxon>
        <taxon>Diptera</taxon>
        <taxon>Nematocera</taxon>
        <taxon>Culicoidea</taxon>
        <taxon>Culicidae</taxon>
        <taxon>Anophelinae</taxon>
        <taxon>Anopheles</taxon>
    </lineage>
</organism>
<proteinExistence type="predicted"/>
<sequence>MFNFQQLLLYTIVPVALVAILIVRWKRQKLYNGAGTMNGPFALPLFGHLYFIFGKKPEDDLFKVLNRYAPFYNSPVGIWLGPFFVVGLHNNPDHIQTVLNSPHLLNKTFHYNFLRMNHGLLSSPGR</sequence>
<keyword evidence="2" id="KW-0812">Transmembrane</keyword>
<dbReference type="GO" id="GO:0020037">
    <property type="term" value="F:heme binding"/>
    <property type="evidence" value="ECO:0007669"/>
    <property type="project" value="InterPro"/>
</dbReference>
<gene>
    <name evidence="3" type="ORF">ZHAS_00020207</name>
</gene>
<dbReference type="GO" id="GO:0016705">
    <property type="term" value="F:oxidoreductase activity, acting on paired donors, with incorporation or reduction of molecular oxygen"/>
    <property type="evidence" value="ECO:0007669"/>
    <property type="project" value="InterPro"/>
</dbReference>
<dbReference type="STRING" id="74873.A0A084WP82"/>
<dbReference type="Proteomes" id="UP000030765">
    <property type="component" value="Unassembled WGS sequence"/>
</dbReference>
<evidence type="ECO:0000313" key="4">
    <source>
        <dbReference type="EnsemblMetazoa" id="ASIC020207-PA"/>
    </source>
</evidence>
<feature type="transmembrane region" description="Helical" evidence="2">
    <location>
        <begin position="31"/>
        <end position="53"/>
    </location>
</feature>
<name>A0A084WP82_ANOSI</name>
<evidence type="ECO:0000313" key="5">
    <source>
        <dbReference type="Proteomes" id="UP000030765"/>
    </source>
</evidence>
<dbReference type="EMBL" id="KE525366">
    <property type="protein sequence ID" value="KFB52026.1"/>
    <property type="molecule type" value="Genomic_DNA"/>
</dbReference>
<dbReference type="EMBL" id="ATLV01024976">
    <property type="status" value="NOT_ANNOTATED_CDS"/>
    <property type="molecule type" value="Genomic_DNA"/>
</dbReference>
<dbReference type="AlphaFoldDB" id="A0A084WP82"/>
<dbReference type="InterPro" id="IPR036396">
    <property type="entry name" value="Cyt_P450_sf"/>
</dbReference>
<dbReference type="VEuPathDB" id="VectorBase:ASIS024480"/>
<keyword evidence="1" id="KW-0503">Monooxygenase</keyword>
<keyword evidence="2" id="KW-0472">Membrane</keyword>